<dbReference type="RefSeq" id="WP_103373092.1">
    <property type="nucleotide sequence ID" value="NZ_BMCF01000006.1"/>
</dbReference>
<dbReference type="EMBL" id="UHDS01000001">
    <property type="protein sequence ID" value="SUM55585.1"/>
    <property type="molecule type" value="Genomic_DNA"/>
</dbReference>
<gene>
    <name evidence="8" type="primary">fmtA</name>
    <name evidence="7" type="ORF">BUZ61_11950</name>
    <name evidence="6" type="ORF">J3T88_11490</name>
    <name evidence="8" type="ORF">NCTC13834_01953</name>
</gene>
<evidence type="ECO:0000256" key="2">
    <source>
        <dbReference type="ARBA" id="ARBA00023136"/>
    </source>
</evidence>
<proteinExistence type="predicted"/>
<evidence type="ECO:0000259" key="5">
    <source>
        <dbReference type="Pfam" id="PF00144"/>
    </source>
</evidence>
<accession>A0A2T4S7X1</accession>
<dbReference type="AlphaFoldDB" id="A0A2T4S7X1"/>
<reference evidence="6 11" key="4">
    <citation type="submission" date="2021-03" db="EMBL/GenBank/DDBJ databases">
        <title>Staphylococci and Mammaliicocci in bats.</title>
        <authorList>
            <person name="Fountain K."/>
        </authorList>
    </citation>
    <scope>NUCLEOTIDE SEQUENCE [LARGE SCALE GENOMIC DNA]</scope>
    <source>
        <strain evidence="6 11">18_1_E_SW</strain>
    </source>
</reference>
<evidence type="ECO:0000313" key="6">
    <source>
        <dbReference type="EMBL" id="MBO1227921.1"/>
    </source>
</evidence>
<keyword evidence="11" id="KW-1185">Reference proteome</keyword>
<protein>
    <submittedName>
        <fullName evidence="8">Autolysis and methicillin resistant-related protein</fullName>
    </submittedName>
    <submittedName>
        <fullName evidence="6">Beta-lactamase family protein</fullName>
    </submittedName>
    <submittedName>
        <fullName evidence="7">Methicillin resistance protein FmtA</fullName>
    </submittedName>
</protein>
<evidence type="ECO:0000313" key="9">
    <source>
        <dbReference type="Proteomes" id="UP000240400"/>
    </source>
</evidence>
<reference evidence="7" key="2">
    <citation type="submission" date="2018-03" db="EMBL/GenBank/DDBJ databases">
        <authorList>
            <person name="Keele B.F."/>
        </authorList>
    </citation>
    <scope>NUCLEOTIDE SEQUENCE</scope>
    <source>
        <strain evidence="7">SNUC 4337</strain>
    </source>
</reference>
<organism evidence="7 9">
    <name type="scientific">Staphylococcus nepalensis</name>
    <dbReference type="NCBI Taxonomy" id="214473"/>
    <lineage>
        <taxon>Bacteria</taxon>
        <taxon>Bacillati</taxon>
        <taxon>Bacillota</taxon>
        <taxon>Bacilli</taxon>
        <taxon>Bacillales</taxon>
        <taxon>Staphylococcaceae</taxon>
        <taxon>Staphylococcus</taxon>
    </lineage>
</organism>
<keyword evidence="4" id="KW-1133">Transmembrane helix</keyword>
<name>A0A2T4S7X1_9STAP</name>
<dbReference type="PANTHER" id="PTHR46825:SF11">
    <property type="entry name" value="PENICILLIN-BINDING PROTEIN 4"/>
    <property type="match status" value="1"/>
</dbReference>
<evidence type="ECO:0000313" key="11">
    <source>
        <dbReference type="Proteomes" id="UP000664081"/>
    </source>
</evidence>
<feature type="transmembrane region" description="Helical" evidence="4">
    <location>
        <begin position="6"/>
        <end position="25"/>
    </location>
</feature>
<dbReference type="Proteomes" id="UP000664081">
    <property type="component" value="Unassembled WGS sequence"/>
</dbReference>
<reference evidence="7 9" key="1">
    <citation type="journal article" date="2016" name="Front. Microbiol.">
        <title>Comprehensive Phylogenetic Analysis of Bovine Non-aureus Staphylococci Species Based on Whole-Genome Sequencing.</title>
        <authorList>
            <person name="Naushad S."/>
            <person name="Barkema H.W."/>
            <person name="Luby C."/>
            <person name="Condas L.A."/>
            <person name="Nobrega D.B."/>
            <person name="Carson D.A."/>
            <person name="De Buck J."/>
        </authorList>
    </citation>
    <scope>NUCLEOTIDE SEQUENCE [LARGE SCALE GENOMIC DNA]</scope>
    <source>
        <strain evidence="7 9">SNUC 4337</strain>
    </source>
</reference>
<dbReference type="Gene3D" id="3.40.710.10">
    <property type="entry name" value="DD-peptidase/beta-lactamase superfamily"/>
    <property type="match status" value="1"/>
</dbReference>
<evidence type="ECO:0000313" key="7">
    <source>
        <dbReference type="EMBL" id="PTK57764.1"/>
    </source>
</evidence>
<comment type="subcellular location">
    <subcellularLocation>
        <location evidence="1">Membrane</location>
    </subcellularLocation>
</comment>
<dbReference type="InterPro" id="IPR001466">
    <property type="entry name" value="Beta-lactam-related"/>
</dbReference>
<dbReference type="Pfam" id="PF00144">
    <property type="entry name" value="Beta-lactamase"/>
    <property type="match status" value="1"/>
</dbReference>
<evidence type="ECO:0000256" key="4">
    <source>
        <dbReference type="SAM" id="Phobius"/>
    </source>
</evidence>
<evidence type="ECO:0000256" key="1">
    <source>
        <dbReference type="ARBA" id="ARBA00004370"/>
    </source>
</evidence>
<evidence type="ECO:0000313" key="10">
    <source>
        <dbReference type="Proteomes" id="UP000254412"/>
    </source>
</evidence>
<feature type="region of interest" description="Disordered" evidence="3">
    <location>
        <begin position="33"/>
        <end position="57"/>
    </location>
</feature>
<dbReference type="Proteomes" id="UP000240400">
    <property type="component" value="Unassembled WGS sequence"/>
</dbReference>
<sequence>MKVNKFKLIIVIIIFIFIIVGVYSYRHDKQTKDAMHPTHASQKVNKKQTTKKEKELKTVVDRSDSQMKQIDQYLEEGQFNGTVTVFKKGQLSLNKGYGFKDFEKNETNTANTMFLIGSAQKFMTGLMLKQLETEGEISMVAPVKQYLPYFELAYPVALKQLMLHQSGLYKYQAHPKLKTLDEAIHAIIKRGINPLYYNQYQYNDANYLVLSEVIEAVTYQSYTQNLNDRIVKPYNLKYTGRYNDSNFKKYMATGYKKDKSTGKRVKQNPNTLSQYDGAGNLYMTPYDMGKVVLNLQKNKIFNATITRPFIHESLTIQYPQAYRYGFYSFADKNRINGIFYGNIFTVYFNDNYIIVLATNYENGKTSNEQKMKHIYFDILQQGGSYNKVKQPY</sequence>
<evidence type="ECO:0000256" key="3">
    <source>
        <dbReference type="SAM" id="MobiDB-lite"/>
    </source>
</evidence>
<dbReference type="InterPro" id="IPR050491">
    <property type="entry name" value="AmpC-like"/>
</dbReference>
<dbReference type="Proteomes" id="UP000254412">
    <property type="component" value="Unassembled WGS sequence"/>
</dbReference>
<dbReference type="EMBL" id="PZHR01000093">
    <property type="protein sequence ID" value="PTK57764.1"/>
    <property type="molecule type" value="Genomic_DNA"/>
</dbReference>
<dbReference type="GO" id="GO:0016020">
    <property type="term" value="C:membrane"/>
    <property type="evidence" value="ECO:0007669"/>
    <property type="project" value="UniProtKB-SubCell"/>
</dbReference>
<dbReference type="EMBL" id="JAFNLT010000010">
    <property type="protein sequence ID" value="MBO1227921.1"/>
    <property type="molecule type" value="Genomic_DNA"/>
</dbReference>
<reference evidence="8 10" key="3">
    <citation type="submission" date="2018-06" db="EMBL/GenBank/DDBJ databases">
        <authorList>
            <consortium name="Pathogen Informatics"/>
            <person name="Doyle S."/>
        </authorList>
    </citation>
    <scope>NUCLEOTIDE SEQUENCE [LARGE SCALE GENOMIC DNA]</scope>
    <source>
        <strain evidence="8 10">NCTC13834</strain>
    </source>
</reference>
<dbReference type="OrthoDB" id="9803467at2"/>
<dbReference type="InterPro" id="IPR012338">
    <property type="entry name" value="Beta-lactam/transpept-like"/>
</dbReference>
<keyword evidence="2 4" id="KW-0472">Membrane</keyword>
<feature type="domain" description="Beta-lactamase-related" evidence="5">
    <location>
        <begin position="70"/>
        <end position="365"/>
    </location>
</feature>
<evidence type="ECO:0000313" key="8">
    <source>
        <dbReference type="EMBL" id="SUM55585.1"/>
    </source>
</evidence>
<dbReference type="PANTHER" id="PTHR46825">
    <property type="entry name" value="D-ALANYL-D-ALANINE-CARBOXYPEPTIDASE/ENDOPEPTIDASE AMPH"/>
    <property type="match status" value="1"/>
</dbReference>
<keyword evidence="4" id="KW-0812">Transmembrane</keyword>
<dbReference type="SUPFAM" id="SSF56601">
    <property type="entry name" value="beta-lactamase/transpeptidase-like"/>
    <property type="match status" value="1"/>
</dbReference>